<reference evidence="2" key="1">
    <citation type="submission" date="2016-06" db="EMBL/GenBank/DDBJ databases">
        <authorList>
            <person name="Varghese N."/>
            <person name="Submissions Spin"/>
        </authorList>
    </citation>
    <scope>NUCLEOTIDE SEQUENCE [LARGE SCALE GENOMIC DNA]</scope>
    <source>
        <strain evidence="2">DSM 44983</strain>
    </source>
</reference>
<dbReference type="AlphaFoldDB" id="A0A1C5HW17"/>
<proteinExistence type="predicted"/>
<keyword evidence="2" id="KW-1185">Reference proteome</keyword>
<evidence type="ECO:0000313" key="2">
    <source>
        <dbReference type="Proteomes" id="UP000198226"/>
    </source>
</evidence>
<name>A0A1C5HW17_9ACTN</name>
<accession>A0A1C5HW17</accession>
<sequence length="35" mass="4038">MTIPMGYRKIAADLHARIQQGEYPPESRVRLARLV</sequence>
<dbReference type="EMBL" id="LT607752">
    <property type="protein sequence ID" value="SCG50189.1"/>
    <property type="molecule type" value="Genomic_DNA"/>
</dbReference>
<evidence type="ECO:0000313" key="1">
    <source>
        <dbReference type="EMBL" id="SCG50189.1"/>
    </source>
</evidence>
<gene>
    <name evidence="1" type="ORF">GA0070623_1786</name>
</gene>
<dbReference type="Proteomes" id="UP000198226">
    <property type="component" value="Chromosome I"/>
</dbReference>
<organism evidence="1 2">
    <name type="scientific">Micromonospora rifamycinica</name>
    <dbReference type="NCBI Taxonomy" id="291594"/>
    <lineage>
        <taxon>Bacteria</taxon>
        <taxon>Bacillati</taxon>
        <taxon>Actinomycetota</taxon>
        <taxon>Actinomycetes</taxon>
        <taxon>Micromonosporales</taxon>
        <taxon>Micromonosporaceae</taxon>
        <taxon>Micromonospora</taxon>
    </lineage>
</organism>
<protein>
    <submittedName>
        <fullName evidence="1">Uncharacterized protein</fullName>
    </submittedName>
</protein>